<gene>
    <name evidence="3" type="ordered locus">CENSYa_1384</name>
</gene>
<dbReference type="GO" id="GO:0006400">
    <property type="term" value="P:tRNA modification"/>
    <property type="evidence" value="ECO:0007669"/>
    <property type="project" value="InterPro"/>
</dbReference>
<dbReference type="GO" id="GO:0003723">
    <property type="term" value="F:RNA binding"/>
    <property type="evidence" value="ECO:0007669"/>
    <property type="project" value="UniProtKB-UniRule"/>
</dbReference>
<proteinExistence type="predicted"/>
<dbReference type="PROSITE" id="PS51165">
    <property type="entry name" value="THUMP"/>
    <property type="match status" value="1"/>
</dbReference>
<accession>A0RXE0</accession>
<sequence>MVDSDLVITCPRHFEEDAADEMRRVLEEMGRDEPHIKRSYLPGILMVVSGGDPASVSRRIREKIHDEPWTIRYILRAIPVQSWVDTDVRGIVDASRLLARGIAEGEQYRITIEKRDSDVSSREIIGGIAESIDRKVSLESPDRIVLVEIFGERTGLALLYDGDILSSEKERRTLPE</sequence>
<dbReference type="AlphaFoldDB" id="A0RXE0"/>
<reference evidence="3 4" key="1">
    <citation type="journal article" date="2006" name="Proc. Natl. Acad. Sci. U.S.A.">
        <title>Genomic analysis of the uncultivated marine crenarchaeote Cenarchaeum symbiosum.</title>
        <authorList>
            <person name="Hallam S.J."/>
            <person name="Konstantinidis K.T."/>
            <person name="Putnam N."/>
            <person name="Schleper C."/>
            <person name="Watanabe Y."/>
            <person name="Sugahara J."/>
            <person name="Preston C."/>
            <person name="de la Torre J."/>
            <person name="Richardson P.M."/>
            <person name="DeLong E.F."/>
        </authorList>
    </citation>
    <scope>NUCLEOTIDE SEQUENCE [LARGE SCALE GENOMIC DNA]</scope>
    <source>
        <strain evidence="4">A</strain>
    </source>
</reference>
<name>A0RXE0_CENSY</name>
<evidence type="ECO:0000313" key="4">
    <source>
        <dbReference type="Proteomes" id="UP000000758"/>
    </source>
</evidence>
<organism evidence="3 4">
    <name type="scientific">Cenarchaeum symbiosum (strain A)</name>
    <dbReference type="NCBI Taxonomy" id="414004"/>
    <lineage>
        <taxon>Archaea</taxon>
        <taxon>Nitrososphaerota</taxon>
        <taxon>Candidatus Cenarchaeales</taxon>
        <taxon>Candidatus Cenarchaeaceae</taxon>
        <taxon>Candidatus Cenarchaeum</taxon>
    </lineage>
</organism>
<feature type="domain" description="THUMP" evidence="2">
    <location>
        <begin position="62"/>
        <end position="160"/>
    </location>
</feature>
<dbReference type="KEGG" id="csy:CENSYa_1384"/>
<dbReference type="EnsemblBacteria" id="ABK78007">
    <property type="protein sequence ID" value="ABK78007"/>
    <property type="gene ID" value="CENSYa_1384"/>
</dbReference>
<dbReference type="InterPro" id="IPR040183">
    <property type="entry name" value="THUMPD1-like"/>
</dbReference>
<dbReference type="SUPFAM" id="SSF143437">
    <property type="entry name" value="THUMP domain-like"/>
    <property type="match status" value="1"/>
</dbReference>
<dbReference type="InterPro" id="IPR004114">
    <property type="entry name" value="THUMP_dom"/>
</dbReference>
<dbReference type="EMBL" id="DP000238">
    <property type="protein sequence ID" value="ABK78007.1"/>
    <property type="molecule type" value="Genomic_DNA"/>
</dbReference>
<evidence type="ECO:0000313" key="3">
    <source>
        <dbReference type="EMBL" id="ABK78007.1"/>
    </source>
</evidence>
<evidence type="ECO:0000259" key="2">
    <source>
        <dbReference type="PROSITE" id="PS51165"/>
    </source>
</evidence>
<dbReference type="HOGENOM" id="CLU_097042_0_0_2"/>
<dbReference type="STRING" id="414004.CENSYa_1384"/>
<evidence type="ECO:0000256" key="1">
    <source>
        <dbReference type="PROSITE-ProRule" id="PRU00529"/>
    </source>
</evidence>
<keyword evidence="4" id="KW-1185">Reference proteome</keyword>
<protein>
    <submittedName>
        <fullName evidence="3">RNA-binding protein</fullName>
    </submittedName>
</protein>
<dbReference type="Gene3D" id="3.30.2300.10">
    <property type="entry name" value="THUMP superfamily"/>
    <property type="match status" value="1"/>
</dbReference>
<keyword evidence="1" id="KW-0694">RNA-binding</keyword>
<dbReference type="Proteomes" id="UP000000758">
    <property type="component" value="Chromosome"/>
</dbReference>
<dbReference type="CDD" id="cd11717">
    <property type="entry name" value="THUMP_THUMPD1_like"/>
    <property type="match status" value="1"/>
</dbReference>